<dbReference type="InterPro" id="IPR036046">
    <property type="entry name" value="Acylphosphatase-like_dom_sf"/>
</dbReference>
<name>A0ABW7D2J3_9GAMM</name>
<dbReference type="InterPro" id="IPR007024">
    <property type="entry name" value="BLUF_domain"/>
</dbReference>
<evidence type="ECO:0000313" key="2">
    <source>
        <dbReference type="EMBL" id="MFG6111370.1"/>
    </source>
</evidence>
<dbReference type="SUPFAM" id="SSF54975">
    <property type="entry name" value="Acylphosphatase/BLUF domain-like"/>
    <property type="match status" value="1"/>
</dbReference>
<dbReference type="Gene3D" id="3.30.70.100">
    <property type="match status" value="1"/>
</dbReference>
<dbReference type="SMART" id="SM01034">
    <property type="entry name" value="BLUF"/>
    <property type="match status" value="1"/>
</dbReference>
<evidence type="ECO:0000259" key="1">
    <source>
        <dbReference type="PROSITE" id="PS50925"/>
    </source>
</evidence>
<proteinExistence type="predicted"/>
<protein>
    <submittedName>
        <fullName evidence="2">BLUF domain-containing protein</fullName>
    </submittedName>
</protein>
<dbReference type="Pfam" id="PF04940">
    <property type="entry name" value="BLUF"/>
    <property type="match status" value="1"/>
</dbReference>
<dbReference type="EMBL" id="JBHGCJ010000020">
    <property type="protein sequence ID" value="MFG6111370.1"/>
    <property type="molecule type" value="Genomic_DNA"/>
</dbReference>
<sequence length="149" mass="16107">MPLRAIAYVSEASAGLSSSMLDTLVEDATRFNSLAGVTGVLLFDGQRFLQYFEGPEDGVAAVHERVRQARSHGEITELSRGWVPQRYFPYWGMRWLAVDPALIQQLSAGDWAGFARGLEQGPPAEGALSQLLGLVVRTLELPPPVPAGG</sequence>
<dbReference type="RefSeq" id="WP_394164664.1">
    <property type="nucleotide sequence ID" value="NZ_JBHGCJ010000020.1"/>
</dbReference>
<reference evidence="2 3" key="1">
    <citation type="submission" date="2024-09" db="EMBL/GenBank/DDBJ databases">
        <authorList>
            <consortium name="All-Russian atlas of soil microorganisms"/>
            <consortium name="as a basis for the search for new antimicrobial producers and enzymes with unique properties"/>
            <person name="Sokolova E.A."/>
            <person name="Voronina E.N."/>
        </authorList>
    </citation>
    <scope>NUCLEOTIDE SEQUENCE [LARGE SCALE GENOMIC DNA]</scope>
    <source>
        <strain evidence="2 3">AF-22b-331.1</strain>
    </source>
</reference>
<evidence type="ECO:0000313" key="3">
    <source>
        <dbReference type="Proteomes" id="UP001605261"/>
    </source>
</evidence>
<comment type="caution">
    <text evidence="2">The sequence shown here is derived from an EMBL/GenBank/DDBJ whole genome shotgun (WGS) entry which is preliminary data.</text>
</comment>
<dbReference type="Proteomes" id="UP001605261">
    <property type="component" value="Unassembled WGS sequence"/>
</dbReference>
<feature type="domain" description="BLUF" evidence="1">
    <location>
        <begin position="3"/>
        <end position="94"/>
    </location>
</feature>
<gene>
    <name evidence="2" type="ORF">ACEU0G_001700</name>
</gene>
<dbReference type="PROSITE" id="PS50925">
    <property type="entry name" value="BLUF"/>
    <property type="match status" value="1"/>
</dbReference>
<organism evidence="2 3">
    <name type="scientific">Stenotrophomonas nematodicola</name>
    <dbReference type="NCBI Taxonomy" id="2656746"/>
    <lineage>
        <taxon>Bacteria</taxon>
        <taxon>Pseudomonadati</taxon>
        <taxon>Pseudomonadota</taxon>
        <taxon>Gammaproteobacteria</taxon>
        <taxon>Lysobacterales</taxon>
        <taxon>Lysobacteraceae</taxon>
        <taxon>Stenotrophomonas</taxon>
    </lineage>
</organism>
<keyword evidence="3" id="KW-1185">Reference proteome</keyword>
<accession>A0ABW7D2J3</accession>